<dbReference type="InterPro" id="IPR004360">
    <property type="entry name" value="Glyas_Fos-R_dOase_dom"/>
</dbReference>
<dbReference type="Proteomes" id="UP000318661">
    <property type="component" value="Unassembled WGS sequence"/>
</dbReference>
<evidence type="ECO:0000259" key="2">
    <source>
        <dbReference type="PROSITE" id="PS51819"/>
    </source>
</evidence>
<evidence type="ECO:0000313" key="4">
    <source>
        <dbReference type="Proteomes" id="UP000318661"/>
    </source>
</evidence>
<dbReference type="Pfam" id="PF00903">
    <property type="entry name" value="Glyoxalase"/>
    <property type="match status" value="1"/>
</dbReference>
<protein>
    <submittedName>
        <fullName evidence="3">VOC family protein</fullName>
    </submittedName>
</protein>
<dbReference type="PROSITE" id="PS51819">
    <property type="entry name" value="VOC"/>
    <property type="match status" value="1"/>
</dbReference>
<dbReference type="GO" id="GO:0004462">
    <property type="term" value="F:lactoylglutathione lyase activity"/>
    <property type="evidence" value="ECO:0007669"/>
    <property type="project" value="InterPro"/>
</dbReference>
<keyword evidence="1" id="KW-0479">Metal-binding</keyword>
<dbReference type="Gene3D" id="3.10.180.10">
    <property type="entry name" value="2,3-Dihydroxybiphenyl 1,2-Dioxygenase, domain 1"/>
    <property type="match status" value="1"/>
</dbReference>
<dbReference type="SUPFAM" id="SSF54593">
    <property type="entry name" value="Glyoxalase/Bleomycin resistance protein/Dihydroxybiphenyl dioxygenase"/>
    <property type="match status" value="1"/>
</dbReference>
<dbReference type="InterPro" id="IPR029068">
    <property type="entry name" value="Glyas_Bleomycin-R_OHBP_Dase"/>
</dbReference>
<dbReference type="GO" id="GO:0046872">
    <property type="term" value="F:metal ion binding"/>
    <property type="evidence" value="ECO:0007669"/>
    <property type="project" value="UniProtKB-KW"/>
</dbReference>
<dbReference type="EMBL" id="VBAJ01000097">
    <property type="protein sequence ID" value="TMJ08471.1"/>
    <property type="molecule type" value="Genomic_DNA"/>
</dbReference>
<sequence length="129" mass="14511">MTPQLTLSQIGQISVSVKDVERATVFYRDRLGMRHQFTAPPGLSFFDCSGVRLMLSRPEGPAHGTSILYFRVPDIQSAHRTLTGRGVRFHDAPHLIAEMDTYDLWMAFFYDSEDNMMGLMSEVPKPSAG</sequence>
<accession>A0A537LKD3</accession>
<evidence type="ECO:0000313" key="3">
    <source>
        <dbReference type="EMBL" id="TMJ08471.1"/>
    </source>
</evidence>
<reference evidence="3 4" key="1">
    <citation type="journal article" date="2019" name="Nat. Microbiol.">
        <title>Mediterranean grassland soil C-N compound turnover is dependent on rainfall and depth, and is mediated by genomically divergent microorganisms.</title>
        <authorList>
            <person name="Diamond S."/>
            <person name="Andeer P.F."/>
            <person name="Li Z."/>
            <person name="Crits-Christoph A."/>
            <person name="Burstein D."/>
            <person name="Anantharaman K."/>
            <person name="Lane K.R."/>
            <person name="Thomas B.C."/>
            <person name="Pan C."/>
            <person name="Northen T.R."/>
            <person name="Banfield J.F."/>
        </authorList>
    </citation>
    <scope>NUCLEOTIDE SEQUENCE [LARGE SCALE GENOMIC DNA]</scope>
    <source>
        <strain evidence="3">NP_2</strain>
    </source>
</reference>
<dbReference type="InterPro" id="IPR037523">
    <property type="entry name" value="VOC_core"/>
</dbReference>
<dbReference type="InterPro" id="IPR018146">
    <property type="entry name" value="Glyoxalase_1_CS"/>
</dbReference>
<name>A0A537LKD3_9BACT</name>
<gene>
    <name evidence="3" type="ORF">E6G99_04375</name>
</gene>
<proteinExistence type="predicted"/>
<organism evidence="3 4">
    <name type="scientific">Candidatus Segetimicrobium genomatis</name>
    <dbReference type="NCBI Taxonomy" id="2569760"/>
    <lineage>
        <taxon>Bacteria</taxon>
        <taxon>Bacillati</taxon>
        <taxon>Candidatus Sysuimicrobiota</taxon>
        <taxon>Candidatus Sysuimicrobiia</taxon>
        <taxon>Candidatus Sysuimicrobiales</taxon>
        <taxon>Candidatus Segetimicrobiaceae</taxon>
        <taxon>Candidatus Segetimicrobium</taxon>
    </lineage>
</organism>
<dbReference type="AlphaFoldDB" id="A0A537LKD3"/>
<comment type="caution">
    <text evidence="3">The sequence shown here is derived from an EMBL/GenBank/DDBJ whole genome shotgun (WGS) entry which is preliminary data.</text>
</comment>
<dbReference type="PROSITE" id="PS00934">
    <property type="entry name" value="GLYOXALASE_I_1"/>
    <property type="match status" value="1"/>
</dbReference>
<evidence type="ECO:0000256" key="1">
    <source>
        <dbReference type="ARBA" id="ARBA00022723"/>
    </source>
</evidence>
<feature type="domain" description="VOC" evidence="2">
    <location>
        <begin position="9"/>
        <end position="122"/>
    </location>
</feature>